<proteinExistence type="predicted"/>
<dbReference type="RefSeq" id="WP_143855857.1">
    <property type="nucleotide sequence ID" value="NZ_CP041730.1"/>
</dbReference>
<evidence type="ECO:0008006" key="4">
    <source>
        <dbReference type="Google" id="ProtNLM"/>
    </source>
</evidence>
<accession>A0A516S9V4</accession>
<protein>
    <recommendedName>
        <fullName evidence="4">DUF1834 family protein</fullName>
    </recommendedName>
</protein>
<dbReference type="AlphaFoldDB" id="A0A516S9V4"/>
<dbReference type="OrthoDB" id="9767561at2"/>
<keyword evidence="3" id="KW-1185">Reference proteome</keyword>
<dbReference type="Proteomes" id="UP000317550">
    <property type="component" value="Chromosome"/>
</dbReference>
<reference evidence="3" key="1">
    <citation type="submission" date="2019-07" db="EMBL/GenBank/DDBJ databases">
        <title>Chitinimonas sp. nov., isolated from Ny-Alesund, arctica soil.</title>
        <authorList>
            <person name="Xu Q."/>
            <person name="Peng F."/>
        </authorList>
    </citation>
    <scope>NUCLEOTIDE SEQUENCE [LARGE SCALE GENOMIC DNA]</scope>
    <source>
        <strain evidence="3">R3-44</strain>
    </source>
</reference>
<evidence type="ECO:0000313" key="2">
    <source>
        <dbReference type="EMBL" id="QDQ24932.1"/>
    </source>
</evidence>
<dbReference type="EMBL" id="CP041730">
    <property type="protein sequence ID" value="QDQ24932.1"/>
    <property type="molecule type" value="Genomic_DNA"/>
</dbReference>
<evidence type="ECO:0000313" key="3">
    <source>
        <dbReference type="Proteomes" id="UP000317550"/>
    </source>
</evidence>
<dbReference type="KEGG" id="cari:FNU76_00430"/>
<gene>
    <name evidence="2" type="ORF">FNU76_00430</name>
</gene>
<name>A0A516S9V4_9NEIS</name>
<sequence>MALDNLGQLHEAIVAGLRAKLGPAAKTVEAYPDIGRRIDIPAVFLELSEFEAGTDPGTGETALVVHLQARAIVDPNQRQAYLLVRELAARIAVAIQSENWGLPIGLATLLQAGEDAMKPELDSYLVWLVEWTHEIHLGQVTWPYPDETGLSLLLGIYPETGTGRADRYWPAGESPPDDWGESPHVR</sequence>
<organism evidence="2 3">
    <name type="scientific">Chitinimonas arctica</name>
    <dbReference type="NCBI Taxonomy" id="2594795"/>
    <lineage>
        <taxon>Bacteria</taxon>
        <taxon>Pseudomonadati</taxon>
        <taxon>Pseudomonadota</taxon>
        <taxon>Betaproteobacteria</taxon>
        <taxon>Neisseriales</taxon>
        <taxon>Chitinibacteraceae</taxon>
        <taxon>Chitinimonas</taxon>
    </lineage>
</organism>
<evidence type="ECO:0000256" key="1">
    <source>
        <dbReference type="SAM" id="MobiDB-lite"/>
    </source>
</evidence>
<feature type="region of interest" description="Disordered" evidence="1">
    <location>
        <begin position="165"/>
        <end position="186"/>
    </location>
</feature>